<reference evidence="1 2" key="1">
    <citation type="submission" date="2024-02" db="EMBL/GenBank/DDBJ databases">
        <title>Discinaceae phylogenomics.</title>
        <authorList>
            <person name="Dirks A.C."/>
            <person name="James T.Y."/>
        </authorList>
    </citation>
    <scope>NUCLEOTIDE SEQUENCE [LARGE SCALE GENOMIC DNA]</scope>
    <source>
        <strain evidence="1 2">ACD0624</strain>
    </source>
</reference>
<accession>A0ABR3GC39</accession>
<organism evidence="1 2">
    <name type="scientific">Discina gigas</name>
    <dbReference type="NCBI Taxonomy" id="1032678"/>
    <lineage>
        <taxon>Eukaryota</taxon>
        <taxon>Fungi</taxon>
        <taxon>Dikarya</taxon>
        <taxon>Ascomycota</taxon>
        <taxon>Pezizomycotina</taxon>
        <taxon>Pezizomycetes</taxon>
        <taxon>Pezizales</taxon>
        <taxon>Discinaceae</taxon>
        <taxon>Discina</taxon>
    </lineage>
</organism>
<proteinExistence type="predicted"/>
<dbReference type="EMBL" id="JBBBZM010000136">
    <property type="protein sequence ID" value="KAL0633131.1"/>
    <property type="molecule type" value="Genomic_DNA"/>
</dbReference>
<comment type="caution">
    <text evidence="1">The sequence shown here is derived from an EMBL/GenBank/DDBJ whole genome shotgun (WGS) entry which is preliminary data.</text>
</comment>
<evidence type="ECO:0000313" key="1">
    <source>
        <dbReference type="EMBL" id="KAL0633131.1"/>
    </source>
</evidence>
<sequence length="186" mass="22025">MTIDGVLVYTKDLGYKGTEKYEYRAVIPSTLTCCPYLWQIPTSLNLYLFITYTDYPPPVHIPRAGYEFFFFTTYNPMVASSILLFRRDLKPLHPKHVQALWKFLKHLKKKFTSVDHTGKTTGDPQGNNLPRALTWDDQSDRIWTLAEFWKEYCTMNNFSAFFDRLRYQKLMEGDESWRAVKSPYDF</sequence>
<evidence type="ECO:0000313" key="2">
    <source>
        <dbReference type="Proteomes" id="UP001447188"/>
    </source>
</evidence>
<gene>
    <name evidence="1" type="ORF">Q9L58_007970</name>
</gene>
<protein>
    <submittedName>
        <fullName evidence="1">Uncharacterized protein</fullName>
    </submittedName>
</protein>
<keyword evidence="2" id="KW-1185">Reference proteome</keyword>
<dbReference type="Proteomes" id="UP001447188">
    <property type="component" value="Unassembled WGS sequence"/>
</dbReference>
<name>A0ABR3GC39_9PEZI</name>